<dbReference type="CDD" id="cd00304">
    <property type="entry name" value="RT_like"/>
    <property type="match status" value="1"/>
</dbReference>
<feature type="chain" id="PRO_5046883200" description="Reverse transcriptase domain-containing protein" evidence="1">
    <location>
        <begin position="23"/>
        <end position="869"/>
    </location>
</feature>
<dbReference type="GeneID" id="134291673"/>
<evidence type="ECO:0000313" key="4">
    <source>
        <dbReference type="Proteomes" id="UP000069940"/>
    </source>
</evidence>
<feature type="signal peptide" evidence="1">
    <location>
        <begin position="1"/>
        <end position="22"/>
    </location>
</feature>
<evidence type="ECO:0000313" key="3">
    <source>
        <dbReference type="EnsemblMetazoa" id="AALFPA23_017517.P25578"/>
    </source>
</evidence>
<dbReference type="Proteomes" id="UP000069940">
    <property type="component" value="Unassembled WGS sequence"/>
</dbReference>
<feature type="domain" description="Reverse transcriptase" evidence="2">
    <location>
        <begin position="339"/>
        <end position="585"/>
    </location>
</feature>
<keyword evidence="4" id="KW-1185">Reference proteome</keyword>
<evidence type="ECO:0000256" key="1">
    <source>
        <dbReference type="SAM" id="SignalP"/>
    </source>
</evidence>
<protein>
    <recommendedName>
        <fullName evidence="2">Reverse transcriptase domain-containing protein</fullName>
    </recommendedName>
</protein>
<organism evidence="3 4">
    <name type="scientific">Aedes albopictus</name>
    <name type="common">Asian tiger mosquito</name>
    <name type="synonym">Stegomyia albopicta</name>
    <dbReference type="NCBI Taxonomy" id="7160"/>
    <lineage>
        <taxon>Eukaryota</taxon>
        <taxon>Metazoa</taxon>
        <taxon>Ecdysozoa</taxon>
        <taxon>Arthropoda</taxon>
        <taxon>Hexapoda</taxon>
        <taxon>Insecta</taxon>
        <taxon>Pterygota</taxon>
        <taxon>Neoptera</taxon>
        <taxon>Endopterygota</taxon>
        <taxon>Diptera</taxon>
        <taxon>Nematocera</taxon>
        <taxon>Culicoidea</taxon>
        <taxon>Culicidae</taxon>
        <taxon>Culicinae</taxon>
        <taxon>Aedini</taxon>
        <taxon>Aedes</taxon>
        <taxon>Stegomyia</taxon>
    </lineage>
</organism>
<sequence>MSIRRTCCVGELFIVRFTYSAACGGGSVEGNSENDPGRRTTMQLPVWRHFYSDCIDSCCNDSSVCRTASLRVLFLSVCSTPAYVLLRLSVSVRLLTVLCVFTIWHVSSMCRFCCLKLESFCCLKLESFFENQDSFYDRHVRNNSSRTDRKYQAIIDRSLEATANRTPSHNTKSLFNSTDVTVPKDVELLLSMGSKFALPYTDMNELPIYHLIADVENIIQTNNEEAIQERNRCAVANQIQNFLHAERGKGRHDAVTNFYRTTIRSTRAFLKQHPELVIAEADKGNRTVVMKRDEYESKMQRMIDDDETYLKLNRDPTAGYQKRNNNFAKRLADLKLIDRATERRMKTYKATAPRIYGAPKAHKEGLPLRPVVPCMTSPSYTLSQFVGKIIQKSITGKYNATDSYTFCEYINSVQLPPDYVLISLDVVSLFTCIPKNLVIRDVIHNWENIKQHTDINLDLFLEMTEFCIDCSYFRFKGQFYRQVFGTAMGNPLSPTIADLVMEALLDNVVARIDFPFPVLKKYVDDLMLAVPKDKIEEVRKIFNEYNEKIQFTVEVEENGKIPFLDLLLVRQPDQTIKTEWYMKPIASGRFLNYHSAHSIKQKVNVANNFIRRVQTFSTNVDTATTRDIITTQLKLNDYPTTMINRLIDRSRERQVNPTNEDVTDSEETIYRSMVQVGQLSGNIQKILKKDYPNVTISSKNAKTVGNMLPPVKDVEDKNSRSNVIYNIPCADCPACYVGMTTNKLQTRISSHRSCSNRLQSLWDQGKTTEDVEVAQLRERTALLDHSAANHHVFAFDRTRIVDSSFKQQNLHILETCHIVNTHNTVNKRTDTDNLSNTYAGVLHTLRNNTRSEAVLQTDESLQQESIQSE</sequence>
<dbReference type="EnsemblMetazoa" id="AALFPA23_017517.R25578">
    <property type="protein sequence ID" value="AALFPA23_017517.P25578"/>
    <property type="gene ID" value="AALFPA23_017517"/>
</dbReference>
<keyword evidence="1" id="KW-0732">Signal</keyword>
<dbReference type="SUPFAM" id="SSF56672">
    <property type="entry name" value="DNA/RNA polymerases"/>
    <property type="match status" value="1"/>
</dbReference>
<evidence type="ECO:0000259" key="2">
    <source>
        <dbReference type="PROSITE" id="PS50878"/>
    </source>
</evidence>
<dbReference type="Pfam" id="PF26215">
    <property type="entry name" value="HTH_animal"/>
    <property type="match status" value="1"/>
</dbReference>
<dbReference type="InterPro" id="IPR000477">
    <property type="entry name" value="RT_dom"/>
</dbReference>
<reference evidence="3" key="2">
    <citation type="submission" date="2025-05" db="UniProtKB">
        <authorList>
            <consortium name="EnsemblMetazoa"/>
        </authorList>
    </citation>
    <scope>IDENTIFICATION</scope>
    <source>
        <strain evidence="3">Foshan</strain>
    </source>
</reference>
<name>A0ABM1ZDM9_AEDAL</name>
<dbReference type="InterPro" id="IPR058912">
    <property type="entry name" value="HTH_animal"/>
</dbReference>
<accession>A0ABM1ZDM9</accession>
<proteinExistence type="predicted"/>
<dbReference type="PANTHER" id="PTHR21301">
    <property type="entry name" value="REVERSE TRANSCRIPTASE"/>
    <property type="match status" value="1"/>
</dbReference>
<reference evidence="4" key="1">
    <citation type="journal article" date="2015" name="Proc. Natl. Acad. Sci. U.S.A.">
        <title>Genome sequence of the Asian Tiger mosquito, Aedes albopictus, reveals insights into its biology, genetics, and evolution.</title>
        <authorList>
            <person name="Chen X.G."/>
            <person name="Jiang X."/>
            <person name="Gu J."/>
            <person name="Xu M."/>
            <person name="Wu Y."/>
            <person name="Deng Y."/>
            <person name="Zhang C."/>
            <person name="Bonizzoni M."/>
            <person name="Dermauw W."/>
            <person name="Vontas J."/>
            <person name="Armbruster P."/>
            <person name="Huang X."/>
            <person name="Yang Y."/>
            <person name="Zhang H."/>
            <person name="He W."/>
            <person name="Peng H."/>
            <person name="Liu Y."/>
            <person name="Wu K."/>
            <person name="Chen J."/>
            <person name="Lirakis M."/>
            <person name="Topalis P."/>
            <person name="Van Leeuwen T."/>
            <person name="Hall A.B."/>
            <person name="Jiang X."/>
            <person name="Thorpe C."/>
            <person name="Mueller R.L."/>
            <person name="Sun C."/>
            <person name="Waterhouse R.M."/>
            <person name="Yan G."/>
            <person name="Tu Z.J."/>
            <person name="Fang X."/>
            <person name="James A.A."/>
        </authorList>
    </citation>
    <scope>NUCLEOTIDE SEQUENCE [LARGE SCALE GENOMIC DNA]</scope>
    <source>
        <strain evidence="4">Foshan</strain>
    </source>
</reference>
<dbReference type="PROSITE" id="PS50878">
    <property type="entry name" value="RT_POL"/>
    <property type="match status" value="1"/>
</dbReference>
<dbReference type="RefSeq" id="XP_062715724.1">
    <property type="nucleotide sequence ID" value="XM_062859740.1"/>
</dbReference>
<dbReference type="InterPro" id="IPR043502">
    <property type="entry name" value="DNA/RNA_pol_sf"/>
</dbReference>
<dbReference type="PANTHER" id="PTHR21301:SF10">
    <property type="entry name" value="REVERSE TRANSCRIPTASE DOMAIN-CONTAINING PROTEIN"/>
    <property type="match status" value="1"/>
</dbReference>